<gene>
    <name evidence="8" type="ORF">FGK63_13075</name>
</gene>
<evidence type="ECO:0000313" key="8">
    <source>
        <dbReference type="EMBL" id="TMV07039.1"/>
    </source>
</evidence>
<comment type="similarity">
    <text evidence="2">Belongs to the polysaccharide synthase family.</text>
</comment>
<dbReference type="InterPro" id="IPR050833">
    <property type="entry name" value="Poly_Biosynth_Transport"/>
</dbReference>
<keyword evidence="4 7" id="KW-0812">Transmembrane</keyword>
<evidence type="ECO:0000256" key="3">
    <source>
        <dbReference type="ARBA" id="ARBA00022475"/>
    </source>
</evidence>
<evidence type="ECO:0000256" key="7">
    <source>
        <dbReference type="SAM" id="Phobius"/>
    </source>
</evidence>
<evidence type="ECO:0000313" key="9">
    <source>
        <dbReference type="Proteomes" id="UP001193035"/>
    </source>
</evidence>
<dbReference type="Proteomes" id="UP001193035">
    <property type="component" value="Unassembled WGS sequence"/>
</dbReference>
<evidence type="ECO:0000256" key="2">
    <source>
        <dbReference type="ARBA" id="ARBA00007430"/>
    </source>
</evidence>
<evidence type="ECO:0000256" key="6">
    <source>
        <dbReference type="ARBA" id="ARBA00023136"/>
    </source>
</evidence>
<organism evidence="8 9">
    <name type="scientific">Ruegeria sediminis</name>
    <dbReference type="NCBI Taxonomy" id="2583820"/>
    <lineage>
        <taxon>Bacteria</taxon>
        <taxon>Pseudomonadati</taxon>
        <taxon>Pseudomonadota</taxon>
        <taxon>Alphaproteobacteria</taxon>
        <taxon>Rhodobacterales</taxon>
        <taxon>Roseobacteraceae</taxon>
        <taxon>Ruegeria</taxon>
    </lineage>
</organism>
<protein>
    <recommendedName>
        <fullName evidence="10">Lipopolysaccharide biosynthesis protein</fullName>
    </recommendedName>
</protein>
<dbReference type="PANTHER" id="PTHR30250:SF10">
    <property type="entry name" value="LIPOPOLYSACCHARIDE BIOSYNTHESIS PROTEIN WZXC"/>
    <property type="match status" value="1"/>
</dbReference>
<keyword evidence="3" id="KW-1003">Cell membrane</keyword>
<dbReference type="RefSeq" id="WP_138842916.1">
    <property type="nucleotide sequence ID" value="NZ_VCPD01000004.1"/>
</dbReference>
<comment type="caution">
    <text evidence="8">The sequence shown here is derived from an EMBL/GenBank/DDBJ whole genome shotgun (WGS) entry which is preliminary data.</text>
</comment>
<keyword evidence="6 7" id="KW-0472">Membrane</keyword>
<name>A0ABY2WXQ8_9RHOB</name>
<keyword evidence="9" id="KW-1185">Reference proteome</keyword>
<evidence type="ECO:0000256" key="4">
    <source>
        <dbReference type="ARBA" id="ARBA00022692"/>
    </source>
</evidence>
<sequence>MRNLNIDNKSDRKRPLGVKFCTCSGVTKQIECLEAQNEAVCGQGWVARAKERRTMSRRQNFTSGVAWMSAGIWLEQVLNFVIFAILARILGVEAFGLLAMAAAFVLFSEFLVRESISEILLTFDDLSPERLNSVFWLLMLLGVGLSTLLVLVAGPVSPFYGEVLAGRLLIGLSPTVLMIAAAAVPVAILRREMRFQVLAVRAAVTGLQIGRLS</sequence>
<feature type="transmembrane region" description="Helical" evidence="7">
    <location>
        <begin position="168"/>
        <end position="189"/>
    </location>
</feature>
<dbReference type="EMBL" id="VCPD01000004">
    <property type="protein sequence ID" value="TMV07039.1"/>
    <property type="molecule type" value="Genomic_DNA"/>
</dbReference>
<comment type="subcellular location">
    <subcellularLocation>
        <location evidence="1">Cell membrane</location>
        <topology evidence="1">Multi-pass membrane protein</topology>
    </subcellularLocation>
</comment>
<evidence type="ECO:0000256" key="5">
    <source>
        <dbReference type="ARBA" id="ARBA00022989"/>
    </source>
</evidence>
<evidence type="ECO:0000256" key="1">
    <source>
        <dbReference type="ARBA" id="ARBA00004651"/>
    </source>
</evidence>
<keyword evidence="5 7" id="KW-1133">Transmembrane helix</keyword>
<feature type="transmembrane region" description="Helical" evidence="7">
    <location>
        <begin position="65"/>
        <end position="89"/>
    </location>
</feature>
<reference evidence="8 9" key="1">
    <citation type="submission" date="2019-05" db="EMBL/GenBank/DDBJ databases">
        <title>Ruegeria sp. nov., isolated from tidal flat.</title>
        <authorList>
            <person name="Kim W."/>
        </authorList>
    </citation>
    <scope>NUCLEOTIDE SEQUENCE [LARGE SCALE GENOMIC DNA]</scope>
    <source>
        <strain evidence="8 9">CAU 1488</strain>
    </source>
</reference>
<dbReference type="PANTHER" id="PTHR30250">
    <property type="entry name" value="PST FAMILY PREDICTED COLANIC ACID TRANSPORTER"/>
    <property type="match status" value="1"/>
</dbReference>
<dbReference type="Pfam" id="PF13440">
    <property type="entry name" value="Polysacc_synt_3"/>
    <property type="match status" value="1"/>
</dbReference>
<accession>A0ABY2WXQ8</accession>
<evidence type="ECO:0008006" key="10">
    <source>
        <dbReference type="Google" id="ProtNLM"/>
    </source>
</evidence>
<feature type="transmembrane region" description="Helical" evidence="7">
    <location>
        <begin position="133"/>
        <end position="156"/>
    </location>
</feature>
<proteinExistence type="inferred from homology"/>
<feature type="transmembrane region" description="Helical" evidence="7">
    <location>
        <begin position="95"/>
        <end position="112"/>
    </location>
</feature>